<reference evidence="1 2" key="1">
    <citation type="submission" date="2023-02" db="EMBL/GenBank/DDBJ databases">
        <title>Entomopathogenic bacteria.</title>
        <authorList>
            <person name="Machado R.A."/>
        </authorList>
    </citation>
    <scope>NUCLEOTIDE SEQUENCE [LARGE SCALE GENOMIC DNA]</scope>
    <source>
        <strain evidence="1 2">XENO-10</strain>
    </source>
</reference>
<proteinExistence type="predicted"/>
<dbReference type="RefSeq" id="WP_273554289.1">
    <property type="nucleotide sequence ID" value="NZ_JAQRFI010000010.1"/>
</dbReference>
<gene>
    <name evidence="1" type="ORF">PSI23_06360</name>
</gene>
<accession>A0ABT5LEG2</accession>
<evidence type="ECO:0000313" key="1">
    <source>
        <dbReference type="EMBL" id="MDC9588948.1"/>
    </source>
</evidence>
<protein>
    <submittedName>
        <fullName evidence="1">Uncharacterized protein</fullName>
    </submittedName>
</protein>
<comment type="caution">
    <text evidence="1">The sequence shown here is derived from an EMBL/GenBank/DDBJ whole genome shotgun (WGS) entry which is preliminary data.</text>
</comment>
<evidence type="ECO:0000313" key="2">
    <source>
        <dbReference type="Proteomes" id="UP001217178"/>
    </source>
</evidence>
<dbReference type="EMBL" id="JAQRFI010000010">
    <property type="protein sequence ID" value="MDC9588948.1"/>
    <property type="molecule type" value="Genomic_DNA"/>
</dbReference>
<sequence length="116" mass="13401">MVRYAHGFAESEMVFALPDSIPLLYRRINSSVSIGFLMPPYMPLRAFTNKVLIRCHMNFFEELKASFNESIEIKKSNKTALRMIRYELFTENKMTLSAPEKPASSQRCGGRLFNAR</sequence>
<keyword evidence="2" id="KW-1185">Reference proteome</keyword>
<dbReference type="Proteomes" id="UP001217178">
    <property type="component" value="Unassembled WGS sequence"/>
</dbReference>
<name>A0ABT5LEG2_9GAMM</name>
<organism evidence="1 2">
    <name type="scientific">Xenorhabdus yunnanensis</name>
    <dbReference type="NCBI Taxonomy" id="3025878"/>
    <lineage>
        <taxon>Bacteria</taxon>
        <taxon>Pseudomonadati</taxon>
        <taxon>Pseudomonadota</taxon>
        <taxon>Gammaproteobacteria</taxon>
        <taxon>Enterobacterales</taxon>
        <taxon>Morganellaceae</taxon>
        <taxon>Xenorhabdus</taxon>
    </lineage>
</organism>